<name>A0A0M7A8H1_9HYPH</name>
<dbReference type="EMBL" id="CXWD01000009">
    <property type="protein sequence ID" value="CTQ70911.1"/>
    <property type="molecule type" value="Genomic_DNA"/>
</dbReference>
<dbReference type="GO" id="GO:0046872">
    <property type="term" value="F:metal ion binding"/>
    <property type="evidence" value="ECO:0007669"/>
    <property type="project" value="UniProtKB-KW"/>
</dbReference>
<keyword evidence="1" id="KW-0479">Metal-binding</keyword>
<evidence type="ECO:0000313" key="4">
    <source>
        <dbReference type="EMBL" id="CTQ70911.1"/>
    </source>
</evidence>
<dbReference type="Proteomes" id="UP000053235">
    <property type="component" value="Unassembled WGS sequence"/>
</dbReference>
<feature type="domain" description="HD" evidence="3">
    <location>
        <begin position="17"/>
        <end position="177"/>
    </location>
</feature>
<evidence type="ECO:0000256" key="2">
    <source>
        <dbReference type="ARBA" id="ARBA00022801"/>
    </source>
</evidence>
<dbReference type="InterPro" id="IPR006674">
    <property type="entry name" value="HD_domain"/>
</dbReference>
<keyword evidence="2" id="KW-0378">Hydrolase</keyword>
<gene>
    <name evidence="4" type="ORF">LAX5112_02650</name>
</gene>
<evidence type="ECO:0000256" key="1">
    <source>
        <dbReference type="ARBA" id="ARBA00022723"/>
    </source>
</evidence>
<proteinExistence type="predicted"/>
<protein>
    <recommendedName>
        <fullName evidence="3">HD domain-containing protein</fullName>
    </recommendedName>
</protein>
<reference evidence="5" key="1">
    <citation type="submission" date="2015-07" db="EMBL/GenBank/DDBJ databases">
        <authorList>
            <person name="Rodrigo-Torres Lidia"/>
            <person name="Arahal R.David."/>
        </authorList>
    </citation>
    <scope>NUCLEOTIDE SEQUENCE [LARGE SCALE GENOMIC DNA]</scope>
    <source>
        <strain evidence="5">CECT 5112</strain>
    </source>
</reference>
<dbReference type="RefSeq" id="WP_055672221.1">
    <property type="nucleotide sequence ID" value="NZ_CXWD01000009.1"/>
</dbReference>
<dbReference type="PANTHER" id="PTHR11845:SF13">
    <property type="entry name" value="5'-DEOXYNUCLEOTIDASE HDDC2"/>
    <property type="match status" value="1"/>
</dbReference>
<dbReference type="PANTHER" id="PTHR11845">
    <property type="entry name" value="5'-DEOXYNUCLEOTIDASE HDDC2"/>
    <property type="match status" value="1"/>
</dbReference>
<organism evidence="4 5">
    <name type="scientific">Roseibium alexandrii</name>
    <dbReference type="NCBI Taxonomy" id="388408"/>
    <lineage>
        <taxon>Bacteria</taxon>
        <taxon>Pseudomonadati</taxon>
        <taxon>Pseudomonadota</taxon>
        <taxon>Alphaproteobacteria</taxon>
        <taxon>Hyphomicrobiales</taxon>
        <taxon>Stappiaceae</taxon>
        <taxon>Roseibium</taxon>
    </lineage>
</organism>
<dbReference type="InterPro" id="IPR039356">
    <property type="entry name" value="YfbR/HDDC2"/>
</dbReference>
<evidence type="ECO:0000259" key="3">
    <source>
        <dbReference type="Pfam" id="PF13023"/>
    </source>
</evidence>
<keyword evidence="5" id="KW-1185">Reference proteome</keyword>
<dbReference type="GO" id="GO:0002953">
    <property type="term" value="F:5'-deoxynucleotidase activity"/>
    <property type="evidence" value="ECO:0007669"/>
    <property type="project" value="InterPro"/>
</dbReference>
<dbReference type="Gene3D" id="1.10.3210.10">
    <property type="entry name" value="Hypothetical protein af1432"/>
    <property type="match status" value="1"/>
</dbReference>
<accession>A0A0M7A8H1</accession>
<dbReference type="STRING" id="388408.LAX5112_02650"/>
<dbReference type="SUPFAM" id="SSF109604">
    <property type="entry name" value="HD-domain/PDEase-like"/>
    <property type="match status" value="1"/>
</dbReference>
<dbReference type="Pfam" id="PF13023">
    <property type="entry name" value="HD_3"/>
    <property type="match status" value="1"/>
</dbReference>
<sequence length="195" mass="22074">MTPDDLGRQVAFLLESDKLKDVIRLNMVSDGSRRETTAEHCWHVILQTLTLAEYAEPGTDIHHVLKLLAVHDLVEIEAGDHWVTEDNHQDISIKEQAAAEKIFALLPSEQSHDFKALWHEFEANETKEARFANAMDVLHPMLLVFASEQDTPVHEPMSVEDIRKKKEAKLAPFPALWAYAQSLLDRAVQAGHLTP</sequence>
<dbReference type="AlphaFoldDB" id="A0A0M7A8H1"/>
<evidence type="ECO:0000313" key="5">
    <source>
        <dbReference type="Proteomes" id="UP000053235"/>
    </source>
</evidence>
<dbReference type="GO" id="GO:0005737">
    <property type="term" value="C:cytoplasm"/>
    <property type="evidence" value="ECO:0007669"/>
    <property type="project" value="TreeGrafter"/>
</dbReference>